<organism evidence="1">
    <name type="scientific">hydrocarbon metagenome</name>
    <dbReference type="NCBI Taxonomy" id="938273"/>
    <lineage>
        <taxon>unclassified sequences</taxon>
        <taxon>metagenomes</taxon>
        <taxon>ecological metagenomes</taxon>
    </lineage>
</organism>
<reference evidence="1" key="1">
    <citation type="journal article" date="2015" name="Proc. Natl. Acad. Sci. U.S.A.">
        <title>Networks of energetic and metabolic interactions define dynamics in microbial communities.</title>
        <authorList>
            <person name="Embree M."/>
            <person name="Liu J.K."/>
            <person name="Al-Bassam M.M."/>
            <person name="Zengler K."/>
        </authorList>
    </citation>
    <scope>NUCLEOTIDE SEQUENCE</scope>
</reference>
<sequence length="155" mass="17507">MVGKTGVFETLAVALGYLDQPDICACPYFADLALENSRKILKVGEKRGQELFVVGFKAPDIIFQINQDFISLSEINGKDRLQTVPISIKGENTTFLLSKLANIPIIGYLFLSWAKRRTLGRLPYLLEYGKNLRMENSMDSRDKKESTIAAKPYRK</sequence>
<dbReference type="AlphaFoldDB" id="A0A0W8EAE8"/>
<comment type="caution">
    <text evidence="1">The sequence shown here is derived from an EMBL/GenBank/DDBJ whole genome shotgun (WGS) entry which is preliminary data.</text>
</comment>
<protein>
    <submittedName>
        <fullName evidence="1">Uncharacterized protein</fullName>
    </submittedName>
</protein>
<evidence type="ECO:0000313" key="1">
    <source>
        <dbReference type="EMBL" id="KUG05446.1"/>
    </source>
</evidence>
<gene>
    <name evidence="1" type="ORF">ASZ90_017128</name>
</gene>
<proteinExistence type="predicted"/>
<name>A0A0W8EAE8_9ZZZZ</name>
<accession>A0A0W8EAE8</accession>
<dbReference type="EMBL" id="LNQE01001813">
    <property type="protein sequence ID" value="KUG05446.1"/>
    <property type="molecule type" value="Genomic_DNA"/>
</dbReference>